<feature type="transmembrane region" description="Helical" evidence="2">
    <location>
        <begin position="92"/>
        <end position="116"/>
    </location>
</feature>
<evidence type="ECO:0000256" key="1">
    <source>
        <dbReference type="SAM" id="MobiDB-lite"/>
    </source>
</evidence>
<feature type="transmembrane region" description="Helical" evidence="2">
    <location>
        <begin position="324"/>
        <end position="343"/>
    </location>
</feature>
<feature type="transmembrane region" description="Helical" evidence="2">
    <location>
        <begin position="381"/>
        <end position="402"/>
    </location>
</feature>
<evidence type="ECO:0008006" key="5">
    <source>
        <dbReference type="Google" id="ProtNLM"/>
    </source>
</evidence>
<dbReference type="Pfam" id="PF07690">
    <property type="entry name" value="MFS_1"/>
    <property type="match status" value="1"/>
</dbReference>
<gene>
    <name evidence="3" type="ORF">BU204_08585</name>
</gene>
<feature type="transmembrane region" description="Helical" evidence="2">
    <location>
        <begin position="128"/>
        <end position="145"/>
    </location>
</feature>
<dbReference type="STRING" id="1912961.BU204_08585"/>
<feature type="compositionally biased region" description="Pro residues" evidence="1">
    <location>
        <begin position="488"/>
        <end position="513"/>
    </location>
</feature>
<feature type="transmembrane region" description="Helical" evidence="2">
    <location>
        <begin position="151"/>
        <end position="172"/>
    </location>
</feature>
<feature type="transmembrane region" description="Helical" evidence="2">
    <location>
        <begin position="254"/>
        <end position="281"/>
    </location>
</feature>
<dbReference type="AlphaFoldDB" id="A0A1Q8CUI3"/>
<comment type="caution">
    <text evidence="3">The sequence shown here is derived from an EMBL/GenBank/DDBJ whole genome shotgun (WGS) entry which is preliminary data.</text>
</comment>
<evidence type="ECO:0000313" key="3">
    <source>
        <dbReference type="EMBL" id="OLF18020.1"/>
    </source>
</evidence>
<feature type="transmembrane region" description="Helical" evidence="2">
    <location>
        <begin position="349"/>
        <end position="369"/>
    </location>
</feature>
<dbReference type="SUPFAM" id="SSF103473">
    <property type="entry name" value="MFS general substrate transporter"/>
    <property type="match status" value="1"/>
</dbReference>
<keyword evidence="2" id="KW-0472">Membrane</keyword>
<reference evidence="3 4" key="1">
    <citation type="submission" date="2016-12" db="EMBL/GenBank/DDBJ databases">
        <title>The draft genome sequence of Actinophytocola sp. 11-183.</title>
        <authorList>
            <person name="Wang W."/>
            <person name="Yuan L."/>
        </authorList>
    </citation>
    <scope>NUCLEOTIDE SEQUENCE [LARGE SCALE GENOMIC DNA]</scope>
    <source>
        <strain evidence="3 4">11-183</strain>
    </source>
</reference>
<feature type="transmembrane region" description="Helical" evidence="2">
    <location>
        <begin position="293"/>
        <end position="312"/>
    </location>
</feature>
<feature type="transmembrane region" description="Helical" evidence="2">
    <location>
        <begin position="213"/>
        <end position="233"/>
    </location>
</feature>
<dbReference type="InterPro" id="IPR052524">
    <property type="entry name" value="MFS_Cyanate_Porter"/>
</dbReference>
<feature type="compositionally biased region" description="Low complexity" evidence="1">
    <location>
        <begin position="464"/>
        <end position="487"/>
    </location>
</feature>
<feature type="transmembrane region" description="Helical" evidence="2">
    <location>
        <begin position="414"/>
        <end position="435"/>
    </location>
</feature>
<dbReference type="InterPro" id="IPR011701">
    <property type="entry name" value="MFS"/>
</dbReference>
<accession>A0A1Q8CUI3</accession>
<keyword evidence="4" id="KW-1185">Reference proteome</keyword>
<feature type="region of interest" description="Disordered" evidence="1">
    <location>
        <begin position="452"/>
        <end position="513"/>
    </location>
</feature>
<organism evidence="3 4">
    <name type="scientific">Actinophytocola xanthii</name>
    <dbReference type="NCBI Taxonomy" id="1912961"/>
    <lineage>
        <taxon>Bacteria</taxon>
        <taxon>Bacillati</taxon>
        <taxon>Actinomycetota</taxon>
        <taxon>Actinomycetes</taxon>
        <taxon>Pseudonocardiales</taxon>
        <taxon>Pseudonocardiaceae</taxon>
    </lineage>
</organism>
<name>A0A1Q8CUI3_9PSEU</name>
<keyword evidence="2" id="KW-1133">Transmembrane helix</keyword>
<dbReference type="Proteomes" id="UP000185596">
    <property type="component" value="Unassembled WGS sequence"/>
</dbReference>
<feature type="transmembrane region" description="Helical" evidence="2">
    <location>
        <begin position="52"/>
        <end position="72"/>
    </location>
</feature>
<dbReference type="GO" id="GO:0022857">
    <property type="term" value="F:transmembrane transporter activity"/>
    <property type="evidence" value="ECO:0007669"/>
    <property type="project" value="InterPro"/>
</dbReference>
<feature type="compositionally biased region" description="Pro residues" evidence="1">
    <location>
        <begin position="452"/>
        <end position="463"/>
    </location>
</feature>
<proteinExistence type="predicted"/>
<feature type="transmembrane region" description="Helical" evidence="2">
    <location>
        <begin position="179"/>
        <end position="201"/>
    </location>
</feature>
<dbReference type="PANTHER" id="PTHR23523">
    <property type="match status" value="1"/>
</dbReference>
<feature type="non-terminal residue" evidence="3">
    <location>
        <position position="513"/>
    </location>
</feature>
<protein>
    <recommendedName>
        <fullName evidence="5">MFS transporter</fullName>
    </recommendedName>
</protein>
<evidence type="ECO:0000256" key="2">
    <source>
        <dbReference type="SAM" id="Phobius"/>
    </source>
</evidence>
<dbReference type="InterPro" id="IPR036259">
    <property type="entry name" value="MFS_trans_sf"/>
</dbReference>
<evidence type="ECO:0000313" key="4">
    <source>
        <dbReference type="Proteomes" id="UP000185596"/>
    </source>
</evidence>
<sequence length="513" mass="52495">MRLSELEAGMRPNHVVGRNTPPYRVLVPARPAGAAVHRAEQRPQVTELPVGGARLALSLSVLIAVPLLALNLRPAVTSVGAVLADIRTGTGMSAVLASVVVAAPVWCFAVGGGLAYKLRGTWGTSRTVTVALLVLAAALAGRVVAGPYTLLAGTVLACLAIAVLGTLLPVITHAAPTRAWALLTGCYVAAMGGGSGLGALITPHVAGGQTWQTGVSAWALLAAAALVAWRVAVRRFIEQPVDTGERPSPFTLRPVGIAWAVTIHFGLTSGFTFTIMGWLPSILLDHANVSPTVVGWMFTVAMALGVPIALLVPKWARASTSQSALAIALCAPNLIAMGGLLLYPDITPWVWAVGLGLGMPSVGLALALISLRAAPDGDTAAALSSMVQGFGYALAGATALAAGLLHSSTASWEWPLIGLLGVLVGQLITGMYAGLPTTVYCGRRAARAPLAPVPARRPAPPPRLAARPLPAQVPSPVTTGPLPVSSPVSPPVPAPRQAPPAWGPQPYQPPRTA</sequence>
<dbReference type="EMBL" id="MSIE01000012">
    <property type="protein sequence ID" value="OLF18020.1"/>
    <property type="molecule type" value="Genomic_DNA"/>
</dbReference>
<dbReference type="Gene3D" id="1.20.1250.20">
    <property type="entry name" value="MFS general substrate transporter like domains"/>
    <property type="match status" value="1"/>
</dbReference>
<keyword evidence="2" id="KW-0812">Transmembrane</keyword>
<dbReference type="PANTHER" id="PTHR23523:SF2">
    <property type="entry name" value="2-NITROIMIDAZOLE TRANSPORTER"/>
    <property type="match status" value="1"/>
</dbReference>